<dbReference type="Proteomes" id="UP001218218">
    <property type="component" value="Unassembled WGS sequence"/>
</dbReference>
<evidence type="ECO:0000313" key="2">
    <source>
        <dbReference type="Proteomes" id="UP001218218"/>
    </source>
</evidence>
<evidence type="ECO:0000313" key="1">
    <source>
        <dbReference type="EMBL" id="KAJ7361682.1"/>
    </source>
</evidence>
<comment type="caution">
    <text evidence="1">The sequence shown here is derived from an EMBL/GenBank/DDBJ whole genome shotgun (WGS) entry which is preliminary data.</text>
</comment>
<gene>
    <name evidence="1" type="ORF">DFH08DRAFT_381299</name>
</gene>
<reference evidence="1" key="1">
    <citation type="submission" date="2023-03" db="EMBL/GenBank/DDBJ databases">
        <title>Massive genome expansion in bonnet fungi (Mycena s.s.) driven by repeated elements and novel gene families across ecological guilds.</title>
        <authorList>
            <consortium name="Lawrence Berkeley National Laboratory"/>
            <person name="Harder C.B."/>
            <person name="Miyauchi S."/>
            <person name="Viragh M."/>
            <person name="Kuo A."/>
            <person name="Thoen E."/>
            <person name="Andreopoulos B."/>
            <person name="Lu D."/>
            <person name="Skrede I."/>
            <person name="Drula E."/>
            <person name="Henrissat B."/>
            <person name="Morin E."/>
            <person name="Kohler A."/>
            <person name="Barry K."/>
            <person name="LaButti K."/>
            <person name="Morin E."/>
            <person name="Salamov A."/>
            <person name="Lipzen A."/>
            <person name="Mereny Z."/>
            <person name="Hegedus B."/>
            <person name="Baldrian P."/>
            <person name="Stursova M."/>
            <person name="Weitz H."/>
            <person name="Taylor A."/>
            <person name="Grigoriev I.V."/>
            <person name="Nagy L.G."/>
            <person name="Martin F."/>
            <person name="Kauserud H."/>
        </authorList>
    </citation>
    <scope>NUCLEOTIDE SEQUENCE</scope>
    <source>
        <strain evidence="1">CBHHK002</strain>
    </source>
</reference>
<dbReference type="AlphaFoldDB" id="A0AAD7ALD2"/>
<dbReference type="SUPFAM" id="SSF81383">
    <property type="entry name" value="F-box domain"/>
    <property type="match status" value="1"/>
</dbReference>
<protein>
    <recommendedName>
        <fullName evidence="3">F-box domain-containing protein</fullName>
    </recommendedName>
</protein>
<organism evidence="1 2">
    <name type="scientific">Mycena albidolilacea</name>
    <dbReference type="NCBI Taxonomy" id="1033008"/>
    <lineage>
        <taxon>Eukaryota</taxon>
        <taxon>Fungi</taxon>
        <taxon>Dikarya</taxon>
        <taxon>Basidiomycota</taxon>
        <taxon>Agaricomycotina</taxon>
        <taxon>Agaricomycetes</taxon>
        <taxon>Agaricomycetidae</taxon>
        <taxon>Agaricales</taxon>
        <taxon>Marasmiineae</taxon>
        <taxon>Mycenaceae</taxon>
        <taxon>Mycena</taxon>
    </lineage>
</organism>
<name>A0AAD7ALD2_9AGAR</name>
<proteinExistence type="predicted"/>
<keyword evidence="2" id="KW-1185">Reference proteome</keyword>
<accession>A0AAD7ALD2</accession>
<dbReference type="CDD" id="cd09917">
    <property type="entry name" value="F-box_SF"/>
    <property type="match status" value="1"/>
</dbReference>
<sequence length="239" mass="27059">MSLLSLSPELHLSVFCHLSLPEKIRLRLVCHLFNSLLCLDVPLAQLQVAEKKKIIFLVEGAKKGLGHEPFIVRNPRISVVDSGDNVQHILMDIYYPKFMRNDDENTPTDKEWEIHIHMNELSFGRESKKNILPSDSTRLVKSISYDLLRGKLLKASAGLLRTRFRCPECRNSRSVCPGCGGFSSRFPDLFCGCGWPMPCPVCIGYGVAYSAKGIQDDDTELNEFWKEIDEMLAEDKRAA</sequence>
<evidence type="ECO:0008006" key="3">
    <source>
        <dbReference type="Google" id="ProtNLM"/>
    </source>
</evidence>
<dbReference type="EMBL" id="JARIHO010000005">
    <property type="protein sequence ID" value="KAJ7361682.1"/>
    <property type="molecule type" value="Genomic_DNA"/>
</dbReference>
<dbReference type="InterPro" id="IPR036047">
    <property type="entry name" value="F-box-like_dom_sf"/>
</dbReference>